<dbReference type="PANTHER" id="PTHR11364:SF27">
    <property type="entry name" value="SULFURTRANSFERASE"/>
    <property type="match status" value="1"/>
</dbReference>
<evidence type="ECO:0000313" key="5">
    <source>
        <dbReference type="Proteomes" id="UP001451606"/>
    </source>
</evidence>
<keyword evidence="2" id="KW-0677">Repeat</keyword>
<reference evidence="4 5" key="1">
    <citation type="submission" date="2023-09" db="EMBL/GenBank/DDBJ databases">
        <authorList>
            <person name="Golyshina O.V."/>
            <person name="Lunev E.A."/>
            <person name="Bargiela R."/>
            <person name="Gaines M.C."/>
            <person name="Daum B."/>
            <person name="Bale N.J."/>
            <person name="Koenen M."/>
            <person name="Sinninghe Damst J.S."/>
            <person name="Yakimov M."/>
            <person name="Golyshin P.N."/>
        </authorList>
    </citation>
    <scope>NUCLEOTIDE SEQUENCE [LARGE SCALE GENOMIC DNA]</scope>
    <source>
        <strain evidence="4 5">M1</strain>
    </source>
</reference>
<dbReference type="CDD" id="cd01449">
    <property type="entry name" value="TST_Repeat_2"/>
    <property type="match status" value="1"/>
</dbReference>
<dbReference type="SMART" id="SM00450">
    <property type="entry name" value="RHOD"/>
    <property type="match status" value="2"/>
</dbReference>
<dbReference type="Gene3D" id="3.40.250.10">
    <property type="entry name" value="Rhodanese-like domain"/>
    <property type="match status" value="2"/>
</dbReference>
<dbReference type="CDD" id="cd01448">
    <property type="entry name" value="TST_Repeat_1"/>
    <property type="match status" value="1"/>
</dbReference>
<proteinExistence type="predicted"/>
<dbReference type="InterPro" id="IPR001763">
    <property type="entry name" value="Rhodanese-like_dom"/>
</dbReference>
<name>A0AAX4NFG8_9ARCH</name>
<dbReference type="EMBL" id="CP133772">
    <property type="protein sequence ID" value="WYY00174.1"/>
    <property type="molecule type" value="Genomic_DNA"/>
</dbReference>
<dbReference type="Proteomes" id="UP001451606">
    <property type="component" value="Chromosome"/>
</dbReference>
<gene>
    <name evidence="4" type="ORF">OXIME_000731</name>
</gene>
<dbReference type="InterPro" id="IPR045078">
    <property type="entry name" value="TST/MPST-like"/>
</dbReference>
<dbReference type="Pfam" id="PF00581">
    <property type="entry name" value="Rhodanese"/>
    <property type="match status" value="2"/>
</dbReference>
<evidence type="ECO:0000256" key="1">
    <source>
        <dbReference type="ARBA" id="ARBA00022679"/>
    </source>
</evidence>
<dbReference type="SUPFAM" id="SSF52821">
    <property type="entry name" value="Rhodanese/Cell cycle control phosphatase"/>
    <property type="match status" value="2"/>
</dbReference>
<keyword evidence="1" id="KW-0808">Transferase</keyword>
<sequence length="295" mass="33012">MNETGYLVTLHREGMDKMGELNQNILVTADWLKSRIGSDNIIVVDCRYNLIDQNYGISEYKKGHIPGSYFLDLESHLSGSKGKHTGRHPLPDAKEFAEKMNSMGLSSDKMVVAYDDESSGSARLWWLLRYYGHDEVRILDGGIQSWLDLGYPLSKEIPDHKKGKFIPSPRENMTVELEDLKKGTKNMCIIDSRSPERYRGEVEPIDPVAGHIPGAMNIDYKSNLDSKGRYLPAKVLEDRFSGIKGDPVVYCGSGVTACVNIVAMSLAGKHVLLYPGGWSQWVSYPENPVIKENSN</sequence>
<dbReference type="InterPro" id="IPR036873">
    <property type="entry name" value="Rhodanese-like_dom_sf"/>
</dbReference>
<dbReference type="RefSeq" id="WP_393972124.1">
    <property type="nucleotide sequence ID" value="NZ_CP133772.1"/>
</dbReference>
<accession>A0AAX4NFG8</accession>
<feature type="domain" description="Rhodanese" evidence="3">
    <location>
        <begin position="37"/>
        <end position="155"/>
    </location>
</feature>
<dbReference type="GO" id="GO:0004792">
    <property type="term" value="F:thiosulfate-cyanide sulfurtransferase activity"/>
    <property type="evidence" value="ECO:0007669"/>
    <property type="project" value="TreeGrafter"/>
</dbReference>
<dbReference type="PANTHER" id="PTHR11364">
    <property type="entry name" value="THIOSULFATE SULFERTANSFERASE"/>
    <property type="match status" value="1"/>
</dbReference>
<protein>
    <submittedName>
        <fullName evidence="4">Sulfurtransferase</fullName>
    </submittedName>
</protein>
<dbReference type="PROSITE" id="PS50206">
    <property type="entry name" value="RHODANESE_3"/>
    <property type="match status" value="2"/>
</dbReference>
<evidence type="ECO:0000259" key="3">
    <source>
        <dbReference type="PROSITE" id="PS50206"/>
    </source>
</evidence>
<evidence type="ECO:0000256" key="2">
    <source>
        <dbReference type="ARBA" id="ARBA00022737"/>
    </source>
</evidence>
<keyword evidence="5" id="KW-1185">Reference proteome</keyword>
<organism evidence="4 5">
    <name type="scientific">Oxyplasma meridianum</name>
    <dbReference type="NCBI Taxonomy" id="3073602"/>
    <lineage>
        <taxon>Archaea</taxon>
        <taxon>Methanobacteriati</taxon>
        <taxon>Thermoplasmatota</taxon>
        <taxon>Thermoplasmata</taxon>
        <taxon>Thermoplasmatales</taxon>
        <taxon>Thermoplasmataceae</taxon>
        <taxon>Oxyplasma</taxon>
    </lineage>
</organism>
<feature type="domain" description="Rhodanese" evidence="3">
    <location>
        <begin position="183"/>
        <end position="290"/>
    </location>
</feature>
<dbReference type="GeneID" id="95967462"/>
<dbReference type="AlphaFoldDB" id="A0AAX4NFG8"/>
<evidence type="ECO:0000313" key="4">
    <source>
        <dbReference type="EMBL" id="WYY00174.1"/>
    </source>
</evidence>
<dbReference type="KEGG" id="omr:OXIME_000731"/>